<dbReference type="Gramene" id="AET4Gv20129100.19">
    <property type="protein sequence ID" value="AET4Gv20129100.19"/>
    <property type="gene ID" value="AET4Gv20129100"/>
</dbReference>
<dbReference type="Proteomes" id="UP000015105">
    <property type="component" value="Chromosome 4D"/>
</dbReference>
<reference evidence="3" key="2">
    <citation type="journal article" date="2017" name="Nat. Plants">
        <title>The Aegilops tauschii genome reveals multiple impacts of transposons.</title>
        <authorList>
            <person name="Zhao G."/>
            <person name="Zou C."/>
            <person name="Li K."/>
            <person name="Wang K."/>
            <person name="Li T."/>
            <person name="Gao L."/>
            <person name="Zhang X."/>
            <person name="Wang H."/>
            <person name="Yang Z."/>
            <person name="Liu X."/>
            <person name="Jiang W."/>
            <person name="Mao L."/>
            <person name="Kong X."/>
            <person name="Jiao Y."/>
            <person name="Jia J."/>
        </authorList>
    </citation>
    <scope>NUCLEOTIDE SEQUENCE [LARGE SCALE GENOMIC DNA]</scope>
    <source>
        <strain evidence="3">cv. AL8/78</strain>
    </source>
</reference>
<dbReference type="GO" id="GO:0008234">
    <property type="term" value="F:cysteine-type peptidase activity"/>
    <property type="evidence" value="ECO:0007669"/>
    <property type="project" value="InterPro"/>
</dbReference>
<dbReference type="InterPro" id="IPR038765">
    <property type="entry name" value="Papain-like_cys_pep_sf"/>
</dbReference>
<keyword evidence="3" id="KW-1185">Reference proteome</keyword>
<reference evidence="2" key="4">
    <citation type="submission" date="2019-03" db="UniProtKB">
        <authorList>
            <consortium name="EnsemblPlants"/>
        </authorList>
    </citation>
    <scope>IDENTIFICATION</scope>
</reference>
<dbReference type="InterPro" id="IPR000668">
    <property type="entry name" value="Peptidase_C1A_C"/>
</dbReference>
<feature type="domain" description="Peptidase C1A papain C-terminal" evidence="1">
    <location>
        <begin position="7"/>
        <end position="40"/>
    </location>
</feature>
<proteinExistence type="predicted"/>
<protein>
    <recommendedName>
        <fullName evidence="1">Peptidase C1A papain C-terminal domain-containing protein</fullName>
    </recommendedName>
</protein>
<reference evidence="3" key="1">
    <citation type="journal article" date="2014" name="Science">
        <title>Ancient hybridizations among the ancestral genomes of bread wheat.</title>
        <authorList>
            <consortium name="International Wheat Genome Sequencing Consortium,"/>
            <person name="Marcussen T."/>
            <person name="Sandve S.R."/>
            <person name="Heier L."/>
            <person name="Spannagl M."/>
            <person name="Pfeifer M."/>
            <person name="Jakobsen K.S."/>
            <person name="Wulff B.B."/>
            <person name="Steuernagel B."/>
            <person name="Mayer K.F."/>
            <person name="Olsen O.A."/>
        </authorList>
    </citation>
    <scope>NUCLEOTIDE SEQUENCE [LARGE SCALE GENOMIC DNA]</scope>
    <source>
        <strain evidence="3">cv. AL8/78</strain>
    </source>
</reference>
<organism evidence="2 3">
    <name type="scientific">Aegilops tauschii subsp. strangulata</name>
    <name type="common">Goatgrass</name>
    <dbReference type="NCBI Taxonomy" id="200361"/>
    <lineage>
        <taxon>Eukaryota</taxon>
        <taxon>Viridiplantae</taxon>
        <taxon>Streptophyta</taxon>
        <taxon>Embryophyta</taxon>
        <taxon>Tracheophyta</taxon>
        <taxon>Spermatophyta</taxon>
        <taxon>Magnoliopsida</taxon>
        <taxon>Liliopsida</taxon>
        <taxon>Poales</taxon>
        <taxon>Poaceae</taxon>
        <taxon>BOP clade</taxon>
        <taxon>Pooideae</taxon>
        <taxon>Triticodae</taxon>
        <taxon>Triticeae</taxon>
        <taxon>Triticinae</taxon>
        <taxon>Aegilops</taxon>
    </lineage>
</organism>
<evidence type="ECO:0000313" key="2">
    <source>
        <dbReference type="EnsemblPlants" id="AET4Gv20129100.19"/>
    </source>
</evidence>
<sequence length="54" mass="5862">MSSVIQLLANQWNRGWGDDGYFKIIRGKNECGIEEDVTAGMPSTKNIAGSAFAI</sequence>
<accession>A0A453HB91</accession>
<dbReference type="Gene3D" id="3.90.70.10">
    <property type="entry name" value="Cysteine proteinases"/>
    <property type="match status" value="1"/>
</dbReference>
<name>A0A453HB91_AEGTS</name>
<dbReference type="GO" id="GO:0006508">
    <property type="term" value="P:proteolysis"/>
    <property type="evidence" value="ECO:0007669"/>
    <property type="project" value="InterPro"/>
</dbReference>
<dbReference type="EnsemblPlants" id="AET4Gv20129100.19">
    <property type="protein sequence ID" value="AET4Gv20129100.19"/>
    <property type="gene ID" value="AET4Gv20129100"/>
</dbReference>
<dbReference type="Pfam" id="PF00112">
    <property type="entry name" value="Peptidase_C1"/>
    <property type="match status" value="1"/>
</dbReference>
<dbReference type="AlphaFoldDB" id="A0A453HB91"/>
<reference evidence="2" key="3">
    <citation type="journal article" date="2017" name="Nature">
        <title>Genome sequence of the progenitor of the wheat D genome Aegilops tauschii.</title>
        <authorList>
            <person name="Luo M.C."/>
            <person name="Gu Y.Q."/>
            <person name="Puiu D."/>
            <person name="Wang H."/>
            <person name="Twardziok S.O."/>
            <person name="Deal K.R."/>
            <person name="Huo N."/>
            <person name="Zhu T."/>
            <person name="Wang L."/>
            <person name="Wang Y."/>
            <person name="McGuire P.E."/>
            <person name="Liu S."/>
            <person name="Long H."/>
            <person name="Ramasamy R.K."/>
            <person name="Rodriguez J.C."/>
            <person name="Van S.L."/>
            <person name="Yuan L."/>
            <person name="Wang Z."/>
            <person name="Xia Z."/>
            <person name="Xiao L."/>
            <person name="Anderson O.D."/>
            <person name="Ouyang S."/>
            <person name="Liang Y."/>
            <person name="Zimin A.V."/>
            <person name="Pertea G."/>
            <person name="Qi P."/>
            <person name="Bennetzen J.L."/>
            <person name="Dai X."/>
            <person name="Dawson M.W."/>
            <person name="Muller H.G."/>
            <person name="Kugler K."/>
            <person name="Rivarola-Duarte L."/>
            <person name="Spannagl M."/>
            <person name="Mayer K.F.X."/>
            <person name="Lu F.H."/>
            <person name="Bevan M.W."/>
            <person name="Leroy P."/>
            <person name="Li P."/>
            <person name="You F.M."/>
            <person name="Sun Q."/>
            <person name="Liu Z."/>
            <person name="Lyons E."/>
            <person name="Wicker T."/>
            <person name="Salzberg S.L."/>
            <person name="Devos K.M."/>
            <person name="Dvorak J."/>
        </authorList>
    </citation>
    <scope>NUCLEOTIDE SEQUENCE [LARGE SCALE GENOMIC DNA]</scope>
    <source>
        <strain evidence="2">cv. AL8/78</strain>
    </source>
</reference>
<dbReference type="SUPFAM" id="SSF54001">
    <property type="entry name" value="Cysteine proteinases"/>
    <property type="match status" value="1"/>
</dbReference>
<reference evidence="2" key="5">
    <citation type="journal article" date="2021" name="G3 (Bethesda)">
        <title>Aegilops tauschii genome assembly Aet v5.0 features greater sequence contiguity and improved annotation.</title>
        <authorList>
            <person name="Wang L."/>
            <person name="Zhu T."/>
            <person name="Rodriguez J.C."/>
            <person name="Deal K.R."/>
            <person name="Dubcovsky J."/>
            <person name="McGuire P.E."/>
            <person name="Lux T."/>
            <person name="Spannagl M."/>
            <person name="Mayer K.F.X."/>
            <person name="Baldrich P."/>
            <person name="Meyers B.C."/>
            <person name="Huo N."/>
            <person name="Gu Y.Q."/>
            <person name="Zhou H."/>
            <person name="Devos K.M."/>
            <person name="Bennetzen J.L."/>
            <person name="Unver T."/>
            <person name="Budak H."/>
            <person name="Gulick P.J."/>
            <person name="Galiba G."/>
            <person name="Kalapos B."/>
            <person name="Nelson D.R."/>
            <person name="Li P."/>
            <person name="You F.M."/>
            <person name="Luo M.C."/>
            <person name="Dvorak J."/>
        </authorList>
    </citation>
    <scope>NUCLEOTIDE SEQUENCE [LARGE SCALE GENOMIC DNA]</scope>
    <source>
        <strain evidence="2">cv. AL8/78</strain>
    </source>
</reference>
<evidence type="ECO:0000313" key="3">
    <source>
        <dbReference type="Proteomes" id="UP000015105"/>
    </source>
</evidence>
<evidence type="ECO:0000259" key="1">
    <source>
        <dbReference type="Pfam" id="PF00112"/>
    </source>
</evidence>